<gene>
    <name evidence="1" type="ORF">ABT39_MTgene3491</name>
</gene>
<name>A0A101LTU9_PICGL</name>
<dbReference type="EMBL" id="LKAM01000022">
    <property type="protein sequence ID" value="KUM45251.1"/>
    <property type="molecule type" value="Genomic_DNA"/>
</dbReference>
<dbReference type="AlphaFoldDB" id="A0A101LTU9"/>
<keyword evidence="1" id="KW-0496">Mitochondrion</keyword>
<evidence type="ECO:0000313" key="1">
    <source>
        <dbReference type="EMBL" id="KUM45251.1"/>
    </source>
</evidence>
<protein>
    <submittedName>
        <fullName evidence="1">Uncharacterized protein</fullName>
    </submittedName>
</protein>
<sequence>MLTRMLLQLMMVPSYYGSGSLYRSLKPSFGSGSRYGPSVPIFPASYTRSLTIAFAFAA</sequence>
<reference evidence="1" key="1">
    <citation type="journal article" date="2015" name="Genome Biol. Evol.">
        <title>Organellar Genomes of White Spruce (Picea glauca): Assembly and Annotation.</title>
        <authorList>
            <person name="Jackman S.D."/>
            <person name="Warren R.L."/>
            <person name="Gibb E.A."/>
            <person name="Vandervalk B.P."/>
            <person name="Mohamadi H."/>
            <person name="Chu J."/>
            <person name="Raymond A."/>
            <person name="Pleasance S."/>
            <person name="Coope R."/>
            <person name="Wildung M.R."/>
            <person name="Ritland C.E."/>
            <person name="Bousquet J."/>
            <person name="Jones S.J."/>
            <person name="Bohlmann J."/>
            <person name="Birol I."/>
        </authorList>
    </citation>
    <scope>NUCLEOTIDE SEQUENCE [LARGE SCALE GENOMIC DNA]</scope>
    <source>
        <tissue evidence="1">Flushing bud</tissue>
    </source>
</reference>
<geneLocation type="mitochondrion" evidence="1"/>
<comment type="caution">
    <text evidence="1">The sequence shown here is derived from an EMBL/GenBank/DDBJ whole genome shotgun (WGS) entry which is preliminary data.</text>
</comment>
<organism evidence="1">
    <name type="scientific">Picea glauca</name>
    <name type="common">White spruce</name>
    <name type="synonym">Pinus glauca</name>
    <dbReference type="NCBI Taxonomy" id="3330"/>
    <lineage>
        <taxon>Eukaryota</taxon>
        <taxon>Viridiplantae</taxon>
        <taxon>Streptophyta</taxon>
        <taxon>Embryophyta</taxon>
        <taxon>Tracheophyta</taxon>
        <taxon>Spermatophyta</taxon>
        <taxon>Pinopsida</taxon>
        <taxon>Pinidae</taxon>
        <taxon>Conifers I</taxon>
        <taxon>Pinales</taxon>
        <taxon>Pinaceae</taxon>
        <taxon>Picea</taxon>
    </lineage>
</organism>
<proteinExistence type="predicted"/>
<accession>A0A101LTU9</accession>